<dbReference type="PANTHER" id="PTHR11707">
    <property type="entry name" value="L-ASPARAGINASE"/>
    <property type="match status" value="1"/>
</dbReference>
<dbReference type="Gene3D" id="3.40.50.1170">
    <property type="entry name" value="L-asparaginase, N-terminal domain"/>
    <property type="match status" value="1"/>
</dbReference>
<dbReference type="InterPro" id="IPR004550">
    <property type="entry name" value="AsnASE_II"/>
</dbReference>
<proteinExistence type="inferred from homology"/>
<dbReference type="InterPro" id="IPR006034">
    <property type="entry name" value="Asparaginase/glutaminase-like"/>
</dbReference>
<dbReference type="Gene3D" id="3.40.50.40">
    <property type="match status" value="1"/>
</dbReference>
<feature type="domain" description="L-asparaginase N-terminal" evidence="4">
    <location>
        <begin position="5"/>
        <end position="196"/>
    </location>
</feature>
<dbReference type="InterPro" id="IPR027473">
    <property type="entry name" value="L-asparaginase_C"/>
</dbReference>
<evidence type="ECO:0000256" key="2">
    <source>
        <dbReference type="ARBA" id="ARBA00022801"/>
    </source>
</evidence>
<dbReference type="PRINTS" id="PR00139">
    <property type="entry name" value="ASNGLNASE"/>
</dbReference>
<dbReference type="InterPro" id="IPR020827">
    <property type="entry name" value="Asparaginase/glutaminase_AS1"/>
</dbReference>
<evidence type="ECO:0000256" key="3">
    <source>
        <dbReference type="PROSITE-ProRule" id="PRU10099"/>
    </source>
</evidence>
<keyword evidence="2" id="KW-0378">Hydrolase</keyword>
<sequence>MARPRILVLATGGTIAGMAGSATRHDYRPGQIGIEDYLARAEDLGLQADLDGRQIANIGSEDIGPAIWRVLHAQIAAALTDGAYDGIVVTHGTDTAEETAFLLDLTLATGKPVVLVGAMRPADAVGYDGLRNFANAVRVAGDGRAAGRGVLVVMGDRVFAARDVRKVRTRGSDDAFRGFPRGSVALVTPSALEWFGAPWREKSGARYTFSEHLPDVPIVYVNAGLDPDLIGRLAGPNTLGIVVAGVGEGNMPESVRVRLAQLASQGIAIVRASRVDEGLVDREPDDDTNRFVAARAFNPQKARLLLQLLLAEGIADPAAIQAAFDDPYA</sequence>
<dbReference type="InterPro" id="IPR027474">
    <property type="entry name" value="L-asparaginase_N"/>
</dbReference>
<dbReference type="SUPFAM" id="SSF53774">
    <property type="entry name" value="Glutaminase/Asparaginase"/>
    <property type="match status" value="1"/>
</dbReference>
<evidence type="ECO:0000256" key="1">
    <source>
        <dbReference type="ARBA" id="ARBA00010518"/>
    </source>
</evidence>
<reference evidence="6" key="1">
    <citation type="submission" date="2022-02" db="EMBL/GenBank/DDBJ databases">
        <title>Qipengyuania spongiae sp. nov., isolated from marine sponge.</title>
        <authorList>
            <person name="Li Z."/>
            <person name="Zhang M."/>
        </authorList>
    </citation>
    <scope>NUCLEOTIDE SEQUENCE</scope>
    <source>
        <strain evidence="6">PHS-Z21</strain>
    </source>
</reference>
<evidence type="ECO:0000313" key="7">
    <source>
        <dbReference type="Proteomes" id="UP001065265"/>
    </source>
</evidence>
<dbReference type="PANTHER" id="PTHR11707:SF28">
    <property type="entry name" value="60 KDA LYSOPHOSPHOLIPASE"/>
    <property type="match status" value="1"/>
</dbReference>
<dbReference type="RefSeq" id="WP_265560887.1">
    <property type="nucleotide sequence ID" value="NZ_CP092471.1"/>
</dbReference>
<organism evidence="6 7">
    <name type="scientific">Qipengyuania spongiae</name>
    <dbReference type="NCBI Taxonomy" id="2909673"/>
    <lineage>
        <taxon>Bacteria</taxon>
        <taxon>Pseudomonadati</taxon>
        <taxon>Pseudomonadota</taxon>
        <taxon>Alphaproteobacteria</taxon>
        <taxon>Sphingomonadales</taxon>
        <taxon>Erythrobacteraceae</taxon>
        <taxon>Qipengyuania</taxon>
    </lineage>
</organism>
<name>A0ABY5T597_9SPHN</name>
<dbReference type="InterPro" id="IPR037152">
    <property type="entry name" value="L-asparaginase_N_sf"/>
</dbReference>
<accession>A0ABY5T597</accession>
<dbReference type="PIRSF" id="PIRSF500176">
    <property type="entry name" value="L_ASNase"/>
    <property type="match status" value="1"/>
</dbReference>
<dbReference type="EMBL" id="CP092471">
    <property type="protein sequence ID" value="UVI40518.1"/>
    <property type="molecule type" value="Genomic_DNA"/>
</dbReference>
<dbReference type="Pfam" id="PF17763">
    <property type="entry name" value="Asparaginase_C"/>
    <property type="match status" value="1"/>
</dbReference>
<keyword evidence="7" id="KW-1185">Reference proteome</keyword>
<comment type="similarity">
    <text evidence="1">Belongs to the asparaginase 1 family.</text>
</comment>
<dbReference type="InterPro" id="IPR040919">
    <property type="entry name" value="Asparaginase_C"/>
</dbReference>
<dbReference type="PROSITE" id="PS00144">
    <property type="entry name" value="ASN_GLN_ASE_1"/>
    <property type="match status" value="1"/>
</dbReference>
<evidence type="ECO:0000313" key="6">
    <source>
        <dbReference type="EMBL" id="UVI40518.1"/>
    </source>
</evidence>
<dbReference type="InterPro" id="IPR036152">
    <property type="entry name" value="Asp/glu_Ase-like_sf"/>
</dbReference>
<feature type="active site" evidence="3">
    <location>
        <position position="14"/>
    </location>
</feature>
<dbReference type="PIRSF" id="PIRSF001220">
    <property type="entry name" value="L-ASNase_gatD"/>
    <property type="match status" value="1"/>
</dbReference>
<dbReference type="CDD" id="cd08964">
    <property type="entry name" value="L-asparaginase_II"/>
    <property type="match status" value="1"/>
</dbReference>
<dbReference type="SMART" id="SM00870">
    <property type="entry name" value="Asparaginase"/>
    <property type="match status" value="1"/>
</dbReference>
<protein>
    <submittedName>
        <fullName evidence="6">Asparaginase</fullName>
    </submittedName>
</protein>
<dbReference type="Pfam" id="PF00710">
    <property type="entry name" value="Asparaginase"/>
    <property type="match status" value="1"/>
</dbReference>
<evidence type="ECO:0000259" key="5">
    <source>
        <dbReference type="Pfam" id="PF17763"/>
    </source>
</evidence>
<evidence type="ECO:0000259" key="4">
    <source>
        <dbReference type="Pfam" id="PF00710"/>
    </source>
</evidence>
<gene>
    <name evidence="6" type="ORF">L1F33_06150</name>
</gene>
<dbReference type="PROSITE" id="PS51732">
    <property type="entry name" value="ASN_GLN_ASE_3"/>
    <property type="match status" value="1"/>
</dbReference>
<feature type="domain" description="Asparaginase/glutaminase C-terminal" evidence="5">
    <location>
        <begin position="215"/>
        <end position="324"/>
    </location>
</feature>
<dbReference type="Proteomes" id="UP001065265">
    <property type="component" value="Chromosome"/>
</dbReference>